<protein>
    <recommendedName>
        <fullName evidence="3">Haloacid dehalogenase</fullName>
    </recommendedName>
</protein>
<gene>
    <name evidence="1" type="ORF">COU81_03025</name>
</gene>
<dbReference type="AlphaFoldDB" id="A0A2M8KDL9"/>
<evidence type="ECO:0000313" key="2">
    <source>
        <dbReference type="Proteomes" id="UP000231450"/>
    </source>
</evidence>
<dbReference type="Gene3D" id="1.10.286.50">
    <property type="match status" value="1"/>
</dbReference>
<proteinExistence type="predicted"/>
<evidence type="ECO:0008006" key="3">
    <source>
        <dbReference type="Google" id="ProtNLM"/>
    </source>
</evidence>
<dbReference type="Proteomes" id="UP000231450">
    <property type="component" value="Unassembled WGS sequence"/>
</dbReference>
<comment type="caution">
    <text evidence="1">The sequence shown here is derived from an EMBL/GenBank/DDBJ whole genome shotgun (WGS) entry which is preliminary data.</text>
</comment>
<dbReference type="InterPro" id="IPR036412">
    <property type="entry name" value="HAD-like_sf"/>
</dbReference>
<dbReference type="InterPro" id="IPR023214">
    <property type="entry name" value="HAD_sf"/>
</dbReference>
<evidence type="ECO:0000313" key="1">
    <source>
        <dbReference type="EMBL" id="PJE58007.1"/>
    </source>
</evidence>
<dbReference type="SUPFAM" id="SSF56784">
    <property type="entry name" value="HAD-like"/>
    <property type="match status" value="1"/>
</dbReference>
<dbReference type="Pfam" id="PF00702">
    <property type="entry name" value="Hydrolase"/>
    <property type="match status" value="1"/>
</dbReference>
<name>A0A2M8KDL9_9BACT</name>
<organism evidence="1 2">
    <name type="scientific">Candidatus Portnoybacteria bacterium CG10_big_fil_rev_8_21_14_0_10_36_7</name>
    <dbReference type="NCBI Taxonomy" id="1974812"/>
    <lineage>
        <taxon>Bacteria</taxon>
        <taxon>Candidatus Portnoyibacteriota</taxon>
    </lineage>
</organism>
<reference evidence="2" key="1">
    <citation type="submission" date="2017-09" db="EMBL/GenBank/DDBJ databases">
        <title>Depth-based differentiation of microbial function through sediment-hosted aquifers and enrichment of novel symbionts in the deep terrestrial subsurface.</title>
        <authorList>
            <person name="Probst A.J."/>
            <person name="Ladd B."/>
            <person name="Jarett J.K."/>
            <person name="Geller-Mcgrath D.E."/>
            <person name="Sieber C.M.K."/>
            <person name="Emerson J.B."/>
            <person name="Anantharaman K."/>
            <person name="Thomas B.C."/>
            <person name="Malmstrom R."/>
            <person name="Stieglmeier M."/>
            <person name="Klingl A."/>
            <person name="Woyke T."/>
            <person name="Ryan C.M."/>
            <person name="Banfield J.F."/>
        </authorList>
    </citation>
    <scope>NUCLEOTIDE SEQUENCE [LARGE SCALE GENOMIC DNA]</scope>
</reference>
<sequence>MKPKITFFIDFDNTLIDNDKVKKQIAKIISKKYGRNFTNRFLEINKKLRDEKGYVDFPATIAQIAREENKRSFSTNNPKVTHELHDLFHNFKFNNCLFDKVEEVIRHLATFGAVIIITEGDRHYQEIKIRNTGIWNLVVGKVEIPLKDKIAHFPKFLKKYPSDIYYFIEDKPEVLRKIGDLYGGKIKTIHVCQGHYSPICQMGIFDLTVKLIKDLLGISFPLKPESS</sequence>
<dbReference type="Gene3D" id="3.40.50.1000">
    <property type="entry name" value="HAD superfamily/HAD-like"/>
    <property type="match status" value="1"/>
</dbReference>
<dbReference type="EMBL" id="PFDW01000064">
    <property type="protein sequence ID" value="PJE58007.1"/>
    <property type="molecule type" value="Genomic_DNA"/>
</dbReference>
<accession>A0A2M8KDL9</accession>